<organism evidence="1 2">
    <name type="scientific">Chelativorans salis</name>
    <dbReference type="NCBI Taxonomy" id="2978478"/>
    <lineage>
        <taxon>Bacteria</taxon>
        <taxon>Pseudomonadati</taxon>
        <taxon>Pseudomonadota</taxon>
        <taxon>Alphaproteobacteria</taxon>
        <taxon>Hyphomicrobiales</taxon>
        <taxon>Phyllobacteriaceae</taxon>
        <taxon>Chelativorans</taxon>
    </lineage>
</organism>
<dbReference type="EMBL" id="JAOCZP010000018">
    <property type="protein sequence ID" value="MCT7378690.1"/>
    <property type="molecule type" value="Genomic_DNA"/>
</dbReference>
<evidence type="ECO:0000313" key="2">
    <source>
        <dbReference type="Proteomes" id="UP001320831"/>
    </source>
</evidence>
<dbReference type="Proteomes" id="UP001320831">
    <property type="component" value="Unassembled WGS sequence"/>
</dbReference>
<name>A0ABT2LVZ7_9HYPH</name>
<evidence type="ECO:0000313" key="1">
    <source>
        <dbReference type="EMBL" id="MCT7378690.1"/>
    </source>
</evidence>
<accession>A0ABT2LVZ7</accession>
<keyword evidence="2" id="KW-1185">Reference proteome</keyword>
<proteinExistence type="predicted"/>
<comment type="caution">
    <text evidence="1">The sequence shown here is derived from an EMBL/GenBank/DDBJ whole genome shotgun (WGS) entry which is preliminary data.</text>
</comment>
<reference evidence="1 2" key="1">
    <citation type="submission" date="2022-09" db="EMBL/GenBank/DDBJ databases">
        <title>Chelativorans salina sp. nov., a novel slightly halophilic bacterium isolated from a saline lake sediment enrichment.</title>
        <authorList>
            <person name="Gao L."/>
            <person name="Fang B.-Z."/>
            <person name="Li W.-J."/>
        </authorList>
    </citation>
    <scope>NUCLEOTIDE SEQUENCE [LARGE SCALE GENOMIC DNA]</scope>
    <source>
        <strain evidence="1 2">EGI FJ00035</strain>
    </source>
</reference>
<protein>
    <submittedName>
        <fullName evidence="1">Uncharacterized protein</fullName>
    </submittedName>
</protein>
<gene>
    <name evidence="1" type="ORF">N5A92_27180</name>
</gene>
<sequence>MKLGYSTSPAFTPSSELNEFNALRSATVARTVLPIEPPIIAQIKAPELPGKPQKTVISRSMGLRHLGTELQNAAARYVAGIVGMVLGVDPLDLRRGDAPSAISVPQIAI</sequence>